<dbReference type="CDD" id="cd04301">
    <property type="entry name" value="NAT_SF"/>
    <property type="match status" value="1"/>
</dbReference>
<accession>A0ABW1UVJ4</accession>
<dbReference type="RefSeq" id="WP_125593255.1">
    <property type="nucleotide sequence ID" value="NZ_JBHSSN010000004.1"/>
</dbReference>
<comment type="caution">
    <text evidence="2">The sequence shown here is derived from an EMBL/GenBank/DDBJ whole genome shotgun (WGS) entry which is preliminary data.</text>
</comment>
<organism evidence="2 3">
    <name type="scientific">Companilactobacillus baiquanensis</name>
    <dbReference type="NCBI Taxonomy" id="2486005"/>
    <lineage>
        <taxon>Bacteria</taxon>
        <taxon>Bacillati</taxon>
        <taxon>Bacillota</taxon>
        <taxon>Bacilli</taxon>
        <taxon>Lactobacillales</taxon>
        <taxon>Lactobacillaceae</taxon>
        <taxon>Companilactobacillus</taxon>
    </lineage>
</organism>
<proteinExistence type="predicted"/>
<protein>
    <submittedName>
        <fullName evidence="2">GNAT family N-acetyltransferase</fullName>
    </submittedName>
</protein>
<reference evidence="3" key="1">
    <citation type="journal article" date="2019" name="Int. J. Syst. Evol. Microbiol.">
        <title>The Global Catalogue of Microorganisms (GCM) 10K type strain sequencing project: providing services to taxonomists for standard genome sequencing and annotation.</title>
        <authorList>
            <consortium name="The Broad Institute Genomics Platform"/>
            <consortium name="The Broad Institute Genome Sequencing Center for Infectious Disease"/>
            <person name="Wu L."/>
            <person name="Ma J."/>
        </authorList>
    </citation>
    <scope>NUCLEOTIDE SEQUENCE [LARGE SCALE GENOMIC DNA]</scope>
    <source>
        <strain evidence="3">CCM 8895</strain>
    </source>
</reference>
<dbReference type="Gene3D" id="3.40.630.30">
    <property type="match status" value="1"/>
</dbReference>
<dbReference type="Pfam" id="PF13508">
    <property type="entry name" value="Acetyltransf_7"/>
    <property type="match status" value="1"/>
</dbReference>
<gene>
    <name evidence="2" type="ORF">ACFP1F_02895</name>
</gene>
<name>A0ABW1UVJ4_9LACO</name>
<sequence>MLILEENKTNADISQIERVYRENFSSNERIPTWFFKSRAKKNFVRLFSIYNESQWVGFTYVVRNKDTALVLYLAIDKKFQNQGLGGKALEQLTRTFHKKHICLLTPSSNDSNRQFYLDHKFKKADFMLKKSNTLYEVIQFGDKLSGMELTETIDKFYGPILKLRSRTQIIKV</sequence>
<evidence type="ECO:0000313" key="3">
    <source>
        <dbReference type="Proteomes" id="UP001596186"/>
    </source>
</evidence>
<keyword evidence="3" id="KW-1185">Reference proteome</keyword>
<dbReference type="InterPro" id="IPR016181">
    <property type="entry name" value="Acyl_CoA_acyltransferase"/>
</dbReference>
<dbReference type="SUPFAM" id="SSF55729">
    <property type="entry name" value="Acyl-CoA N-acyltransferases (Nat)"/>
    <property type="match status" value="1"/>
</dbReference>
<evidence type="ECO:0000259" key="1">
    <source>
        <dbReference type="PROSITE" id="PS51186"/>
    </source>
</evidence>
<dbReference type="InterPro" id="IPR000182">
    <property type="entry name" value="GNAT_dom"/>
</dbReference>
<dbReference type="Proteomes" id="UP001596186">
    <property type="component" value="Unassembled WGS sequence"/>
</dbReference>
<dbReference type="EMBL" id="JBHSSN010000004">
    <property type="protein sequence ID" value="MFC6322716.1"/>
    <property type="molecule type" value="Genomic_DNA"/>
</dbReference>
<dbReference type="PROSITE" id="PS51186">
    <property type="entry name" value="GNAT"/>
    <property type="match status" value="1"/>
</dbReference>
<feature type="domain" description="N-acetyltransferase" evidence="1">
    <location>
        <begin position="1"/>
        <end position="167"/>
    </location>
</feature>
<evidence type="ECO:0000313" key="2">
    <source>
        <dbReference type="EMBL" id="MFC6322716.1"/>
    </source>
</evidence>